<dbReference type="PROSITE" id="PS00941">
    <property type="entry name" value="CARBOXYLESTERASE_B_2"/>
    <property type="match status" value="1"/>
</dbReference>
<comment type="similarity">
    <text evidence="1 3">Belongs to the type-B carboxylesterase/lipase family.</text>
</comment>
<dbReference type="InterPro" id="IPR029058">
    <property type="entry name" value="AB_hydrolase_fold"/>
</dbReference>
<dbReference type="FunFam" id="3.40.50.1820:FF:000499">
    <property type="entry name" value="Carboxylic ester hydrolase"/>
    <property type="match status" value="1"/>
</dbReference>
<dbReference type="AlphaFoldDB" id="A0A6A6UUF9"/>
<evidence type="ECO:0000259" key="4">
    <source>
        <dbReference type="Pfam" id="PF00135"/>
    </source>
</evidence>
<keyword evidence="2 3" id="KW-0378">Hydrolase</keyword>
<evidence type="ECO:0000256" key="1">
    <source>
        <dbReference type="ARBA" id="ARBA00005964"/>
    </source>
</evidence>
<dbReference type="InterPro" id="IPR019819">
    <property type="entry name" value="Carboxylesterase_B_CS"/>
</dbReference>
<feature type="domain" description="Carboxylesterase type B" evidence="4">
    <location>
        <begin position="47"/>
        <end position="555"/>
    </location>
</feature>
<accession>A0A6A6UUF9</accession>
<keyword evidence="3" id="KW-0732">Signal</keyword>
<dbReference type="PROSITE" id="PS00122">
    <property type="entry name" value="CARBOXYLESTERASE_B_1"/>
    <property type="match status" value="1"/>
</dbReference>
<keyword evidence="6" id="KW-1185">Reference proteome</keyword>
<dbReference type="PANTHER" id="PTHR11559">
    <property type="entry name" value="CARBOXYLESTERASE"/>
    <property type="match status" value="1"/>
</dbReference>
<feature type="signal peptide" evidence="3">
    <location>
        <begin position="1"/>
        <end position="20"/>
    </location>
</feature>
<dbReference type="GO" id="GO:0016787">
    <property type="term" value="F:hydrolase activity"/>
    <property type="evidence" value="ECO:0007669"/>
    <property type="project" value="UniProtKB-KW"/>
</dbReference>
<dbReference type="InterPro" id="IPR002018">
    <property type="entry name" value="CarbesteraseB"/>
</dbReference>
<dbReference type="Pfam" id="PF00135">
    <property type="entry name" value="COesterase"/>
    <property type="match status" value="1"/>
</dbReference>
<name>A0A6A6UUF9_9PLEO</name>
<organism evidence="5 6">
    <name type="scientific">Sporormia fimetaria CBS 119925</name>
    <dbReference type="NCBI Taxonomy" id="1340428"/>
    <lineage>
        <taxon>Eukaryota</taxon>
        <taxon>Fungi</taxon>
        <taxon>Dikarya</taxon>
        <taxon>Ascomycota</taxon>
        <taxon>Pezizomycotina</taxon>
        <taxon>Dothideomycetes</taxon>
        <taxon>Pleosporomycetidae</taxon>
        <taxon>Pleosporales</taxon>
        <taxon>Sporormiaceae</taxon>
        <taxon>Sporormia</taxon>
    </lineage>
</organism>
<dbReference type="SUPFAM" id="SSF53474">
    <property type="entry name" value="alpha/beta-Hydrolases"/>
    <property type="match status" value="1"/>
</dbReference>
<dbReference type="Proteomes" id="UP000799440">
    <property type="component" value="Unassembled WGS sequence"/>
</dbReference>
<evidence type="ECO:0000256" key="3">
    <source>
        <dbReference type="RuleBase" id="RU361235"/>
    </source>
</evidence>
<dbReference type="EC" id="3.1.1.-" evidence="3"/>
<dbReference type="EMBL" id="MU006620">
    <property type="protein sequence ID" value="KAF2741918.1"/>
    <property type="molecule type" value="Genomic_DNA"/>
</dbReference>
<reference evidence="5" key="1">
    <citation type="journal article" date="2020" name="Stud. Mycol.">
        <title>101 Dothideomycetes genomes: a test case for predicting lifestyles and emergence of pathogens.</title>
        <authorList>
            <person name="Haridas S."/>
            <person name="Albert R."/>
            <person name="Binder M."/>
            <person name="Bloem J."/>
            <person name="Labutti K."/>
            <person name="Salamov A."/>
            <person name="Andreopoulos B."/>
            <person name="Baker S."/>
            <person name="Barry K."/>
            <person name="Bills G."/>
            <person name="Bluhm B."/>
            <person name="Cannon C."/>
            <person name="Castanera R."/>
            <person name="Culley D."/>
            <person name="Daum C."/>
            <person name="Ezra D."/>
            <person name="Gonzalez J."/>
            <person name="Henrissat B."/>
            <person name="Kuo A."/>
            <person name="Liang C."/>
            <person name="Lipzen A."/>
            <person name="Lutzoni F."/>
            <person name="Magnuson J."/>
            <person name="Mondo S."/>
            <person name="Nolan M."/>
            <person name="Ohm R."/>
            <person name="Pangilinan J."/>
            <person name="Park H.-J."/>
            <person name="Ramirez L."/>
            <person name="Alfaro M."/>
            <person name="Sun H."/>
            <person name="Tritt A."/>
            <person name="Yoshinaga Y."/>
            <person name="Zwiers L.-H."/>
            <person name="Turgeon B."/>
            <person name="Goodwin S."/>
            <person name="Spatafora J."/>
            <person name="Crous P."/>
            <person name="Grigoriev I."/>
        </authorList>
    </citation>
    <scope>NUCLEOTIDE SEQUENCE</scope>
    <source>
        <strain evidence="5">CBS 119925</strain>
    </source>
</reference>
<dbReference type="InterPro" id="IPR019826">
    <property type="entry name" value="Carboxylesterase_B_AS"/>
</dbReference>
<protein>
    <recommendedName>
        <fullName evidence="3">Carboxylic ester hydrolase</fullName>
        <ecNumber evidence="3">3.1.1.-</ecNumber>
    </recommendedName>
</protein>
<dbReference type="InterPro" id="IPR050309">
    <property type="entry name" value="Type-B_Carboxylest/Lipase"/>
</dbReference>
<proteinExistence type="inferred from homology"/>
<dbReference type="Gene3D" id="3.40.50.1820">
    <property type="entry name" value="alpha/beta hydrolase"/>
    <property type="match status" value="1"/>
</dbReference>
<sequence>MRSSGSIAAAATLLLGAAGAWYTDSESSLPVVDLGYQLQRAAGFNETGRFYNFSNIRYAAPPVGELRFAPPQVPEENRANVNTGSEGRICPQATPAWGAEAVQLLTKLLLGVSINDTEPFVPPVVNWSTPLPRQDPRISEDCLFLDVFVPEDILASKGNGTGAAVLVWIYGGGYTGGNKNENPAGLLAASGNVTDGNVIYVAMNYRLGSLGWTSGPSYQAEGGTANLGLHDQRFALEWVQEYIHLFGGDPNRVTVFGESAGGGSIMHQITAYGGEKGPAPFQQAVPQSPGWTPVSSNLQQELTYQGLLEIANATSLADLRKLSSEDAIKANYLHILSAPYASYRYGPVVDGTFAPQQPGQLLAQGRFDKNVSVMVGHNTNEGPYFTPPYIRTNEDFRASLRNAFPYIPEPSLDYIAEDLYPPPVQGGLYQTQFERSSFLIGEAIFTCNTYYLAKAYNNQTYNYLFSVPPAFHGLDVPYTYYEGGAPDSSPTGVRNVTVARALQEFITSFAMEGRPDADGIKEFRMYGPDARVMNLNITSIDEVRDRNANRRCDWWQKALYF</sequence>
<gene>
    <name evidence="5" type="ORF">M011DRAFT_413625</name>
</gene>
<dbReference type="OrthoDB" id="408631at2759"/>
<feature type="chain" id="PRO_5025718962" description="Carboxylic ester hydrolase" evidence="3">
    <location>
        <begin position="21"/>
        <end position="561"/>
    </location>
</feature>
<evidence type="ECO:0000313" key="5">
    <source>
        <dbReference type="EMBL" id="KAF2741918.1"/>
    </source>
</evidence>
<evidence type="ECO:0000256" key="2">
    <source>
        <dbReference type="ARBA" id="ARBA00022801"/>
    </source>
</evidence>
<evidence type="ECO:0000313" key="6">
    <source>
        <dbReference type="Proteomes" id="UP000799440"/>
    </source>
</evidence>